<dbReference type="EMBL" id="QEWP01000006">
    <property type="protein sequence ID" value="PWD99645.1"/>
    <property type="molecule type" value="Genomic_DNA"/>
</dbReference>
<evidence type="ECO:0000313" key="2">
    <source>
        <dbReference type="Proteomes" id="UP000244956"/>
    </source>
</evidence>
<proteinExistence type="predicted"/>
<reference evidence="1 2" key="1">
    <citation type="submission" date="2018-05" db="EMBL/GenBank/DDBJ databases">
        <title>Marinilabilia rubrum sp. nov., isolated from saltern sediment.</title>
        <authorList>
            <person name="Zhang R."/>
        </authorList>
    </citation>
    <scope>NUCLEOTIDE SEQUENCE [LARGE SCALE GENOMIC DNA]</scope>
    <source>
        <strain evidence="1 2">WTE16</strain>
    </source>
</reference>
<organism evidence="1 2">
    <name type="scientific">Marinilabilia rubra</name>
    <dbReference type="NCBI Taxonomy" id="2162893"/>
    <lineage>
        <taxon>Bacteria</taxon>
        <taxon>Pseudomonadati</taxon>
        <taxon>Bacteroidota</taxon>
        <taxon>Bacteroidia</taxon>
        <taxon>Marinilabiliales</taxon>
        <taxon>Marinilabiliaceae</taxon>
        <taxon>Marinilabilia</taxon>
    </lineage>
</organism>
<keyword evidence="2" id="KW-1185">Reference proteome</keyword>
<dbReference type="AlphaFoldDB" id="A0A2U2B9A1"/>
<comment type="caution">
    <text evidence="1">The sequence shown here is derived from an EMBL/GenBank/DDBJ whole genome shotgun (WGS) entry which is preliminary data.</text>
</comment>
<gene>
    <name evidence="1" type="ORF">DDZ16_09365</name>
</gene>
<name>A0A2U2B9A1_9BACT</name>
<dbReference type="Proteomes" id="UP000244956">
    <property type="component" value="Unassembled WGS sequence"/>
</dbReference>
<protein>
    <submittedName>
        <fullName evidence="1">Uncharacterized protein</fullName>
    </submittedName>
</protein>
<sequence>MQALTIKILNHLNKNISARLFHNYSNFFALELMKMANQKNKIYFTATISKYFNTPSIGRLVNSALLTFSAAPKLDDFFRYFKPIVFEKVKAAFLLNQ</sequence>
<evidence type="ECO:0000313" key="1">
    <source>
        <dbReference type="EMBL" id="PWD99645.1"/>
    </source>
</evidence>
<accession>A0A2U2B9A1</accession>